<dbReference type="AlphaFoldDB" id="A0A821YFR8"/>
<dbReference type="Proteomes" id="UP000663873">
    <property type="component" value="Unassembled WGS sequence"/>
</dbReference>
<feature type="non-terminal residue" evidence="1">
    <location>
        <position position="28"/>
    </location>
</feature>
<proteinExistence type="predicted"/>
<comment type="caution">
    <text evidence="1">The sequence shown here is derived from an EMBL/GenBank/DDBJ whole genome shotgun (WGS) entry which is preliminary data.</text>
</comment>
<organism evidence="1 2">
    <name type="scientific">Rotaria socialis</name>
    <dbReference type="NCBI Taxonomy" id="392032"/>
    <lineage>
        <taxon>Eukaryota</taxon>
        <taxon>Metazoa</taxon>
        <taxon>Spiralia</taxon>
        <taxon>Gnathifera</taxon>
        <taxon>Rotifera</taxon>
        <taxon>Eurotatoria</taxon>
        <taxon>Bdelloidea</taxon>
        <taxon>Philodinida</taxon>
        <taxon>Philodinidae</taxon>
        <taxon>Rotaria</taxon>
    </lineage>
</organism>
<accession>A0A821YFR8</accession>
<dbReference type="EMBL" id="CAJOBP010094355">
    <property type="protein sequence ID" value="CAF4957615.1"/>
    <property type="molecule type" value="Genomic_DNA"/>
</dbReference>
<evidence type="ECO:0000313" key="2">
    <source>
        <dbReference type="Proteomes" id="UP000663873"/>
    </source>
</evidence>
<keyword evidence="2" id="KW-1185">Reference proteome</keyword>
<reference evidence="1" key="1">
    <citation type="submission" date="2021-02" db="EMBL/GenBank/DDBJ databases">
        <authorList>
            <person name="Nowell W R."/>
        </authorList>
    </citation>
    <scope>NUCLEOTIDE SEQUENCE</scope>
</reference>
<protein>
    <submittedName>
        <fullName evidence="1">Uncharacterized protein</fullName>
    </submittedName>
</protein>
<sequence>MARITQTNVLATGALNEVRMILLGKTGT</sequence>
<name>A0A821YFR8_9BILA</name>
<gene>
    <name evidence="1" type="ORF">UJA718_LOCUS48074</name>
</gene>
<evidence type="ECO:0000313" key="1">
    <source>
        <dbReference type="EMBL" id="CAF4957615.1"/>
    </source>
</evidence>